<feature type="compositionally biased region" description="Basic residues" evidence="1">
    <location>
        <begin position="105"/>
        <end position="114"/>
    </location>
</feature>
<feature type="compositionally biased region" description="Basic and acidic residues" evidence="1">
    <location>
        <begin position="61"/>
        <end position="76"/>
    </location>
</feature>
<protein>
    <submittedName>
        <fullName evidence="2">Uncharacterized protein</fullName>
    </submittedName>
</protein>
<feature type="compositionally biased region" description="Polar residues" evidence="1">
    <location>
        <begin position="274"/>
        <end position="289"/>
    </location>
</feature>
<feature type="region of interest" description="Disordered" evidence="1">
    <location>
        <begin position="61"/>
        <end position="138"/>
    </location>
</feature>
<feature type="compositionally biased region" description="Polar residues" evidence="1">
    <location>
        <begin position="78"/>
        <end position="87"/>
    </location>
</feature>
<dbReference type="Proteomes" id="UP000324800">
    <property type="component" value="Unassembled WGS sequence"/>
</dbReference>
<dbReference type="EMBL" id="SNRW01021675">
    <property type="protein sequence ID" value="KAA6364427.1"/>
    <property type="molecule type" value="Genomic_DNA"/>
</dbReference>
<feature type="compositionally biased region" description="Basic and acidic residues" evidence="1">
    <location>
        <begin position="115"/>
        <end position="126"/>
    </location>
</feature>
<organism evidence="2 3">
    <name type="scientific">Streblomastix strix</name>
    <dbReference type="NCBI Taxonomy" id="222440"/>
    <lineage>
        <taxon>Eukaryota</taxon>
        <taxon>Metamonada</taxon>
        <taxon>Preaxostyla</taxon>
        <taxon>Oxymonadida</taxon>
        <taxon>Streblomastigidae</taxon>
        <taxon>Streblomastix</taxon>
    </lineage>
</organism>
<gene>
    <name evidence="2" type="ORF">EZS28_040047</name>
</gene>
<feature type="compositionally biased region" description="Basic and acidic residues" evidence="1">
    <location>
        <begin position="166"/>
        <end position="184"/>
    </location>
</feature>
<reference evidence="2 3" key="1">
    <citation type="submission" date="2019-03" db="EMBL/GenBank/DDBJ databases">
        <title>Single cell metagenomics reveals metabolic interactions within the superorganism composed of flagellate Streblomastix strix and complex community of Bacteroidetes bacteria on its surface.</title>
        <authorList>
            <person name="Treitli S.C."/>
            <person name="Kolisko M."/>
            <person name="Husnik F."/>
            <person name="Keeling P."/>
            <person name="Hampl V."/>
        </authorList>
    </citation>
    <scope>NUCLEOTIDE SEQUENCE [LARGE SCALE GENOMIC DNA]</scope>
    <source>
        <strain evidence="2">ST1C</strain>
    </source>
</reference>
<feature type="compositionally biased region" description="Low complexity" evidence="1">
    <location>
        <begin position="307"/>
        <end position="328"/>
    </location>
</feature>
<comment type="caution">
    <text evidence="2">The sequence shown here is derived from an EMBL/GenBank/DDBJ whole genome shotgun (WGS) entry which is preliminary data.</text>
</comment>
<name>A0A5J4U1I9_9EUKA</name>
<evidence type="ECO:0000313" key="2">
    <source>
        <dbReference type="EMBL" id="KAA6364427.1"/>
    </source>
</evidence>
<evidence type="ECO:0000313" key="3">
    <source>
        <dbReference type="Proteomes" id="UP000324800"/>
    </source>
</evidence>
<proteinExistence type="predicted"/>
<feature type="compositionally biased region" description="Polar residues" evidence="1">
    <location>
        <begin position="339"/>
        <end position="367"/>
    </location>
</feature>
<feature type="compositionally biased region" description="Acidic residues" evidence="1">
    <location>
        <begin position="211"/>
        <end position="220"/>
    </location>
</feature>
<feature type="compositionally biased region" description="Low complexity" evidence="1">
    <location>
        <begin position="236"/>
        <end position="257"/>
    </location>
</feature>
<accession>A0A5J4U1I9</accession>
<evidence type="ECO:0000256" key="1">
    <source>
        <dbReference type="SAM" id="MobiDB-lite"/>
    </source>
</evidence>
<dbReference type="AlphaFoldDB" id="A0A5J4U1I9"/>
<feature type="region of interest" description="Disordered" evidence="1">
    <location>
        <begin position="158"/>
        <end position="367"/>
    </location>
</feature>
<sequence>MNILEVLEKILLAAERIPKSTKLRNVLEKLKKEGETNAIKQKSRMLVSGFDDQIEERLNIVEQQKQEADKQQEEVQKPIQTQPQKQESGIKEEQKEQQTTNQENKKKKNKKNKQKNTEQDAPDKVDPPPSNKEMPVSITNAGSLFAGINIFGNKAVEQPIIPIQPKNEKSDEDKRVGRLKDKKQQVAYWQQEGESKFKEQIKQYQQQQNVEPDDEGDEEGHENQEQDTNPAFVWKLNRSNTSPSQSSASSTSIPALQQGNYPPKPTNVFPIPKQEQSAPYRTQDQTYNSAPLYPSKKGDSITAQLRQQPPQGPQGQHQVQPQGQQQGGSAFQYVPGKPSSGQIQNAGGNQPKITQNQFIDRNNYNRK</sequence>